<keyword evidence="4" id="KW-1185">Reference proteome</keyword>
<feature type="compositionally biased region" description="Acidic residues" evidence="2">
    <location>
        <begin position="154"/>
        <end position="173"/>
    </location>
</feature>
<feature type="compositionally biased region" description="Basic and acidic residues" evidence="2">
    <location>
        <begin position="189"/>
        <end position="212"/>
    </location>
</feature>
<feature type="compositionally biased region" description="Polar residues" evidence="2">
    <location>
        <begin position="306"/>
        <end position="315"/>
    </location>
</feature>
<feature type="region of interest" description="Disordered" evidence="2">
    <location>
        <begin position="232"/>
        <end position="318"/>
    </location>
</feature>
<evidence type="ECO:0000313" key="3">
    <source>
        <dbReference type="EMBL" id="KAF7189717.1"/>
    </source>
</evidence>
<feature type="compositionally biased region" description="Polar residues" evidence="2">
    <location>
        <begin position="282"/>
        <end position="292"/>
    </location>
</feature>
<comment type="caution">
    <text evidence="3">The sequence shown here is derived from an EMBL/GenBank/DDBJ whole genome shotgun (WGS) entry which is preliminary data.</text>
</comment>
<dbReference type="EMBL" id="JABCIY010000178">
    <property type="protein sequence ID" value="KAF7189717.1"/>
    <property type="molecule type" value="Genomic_DNA"/>
</dbReference>
<gene>
    <name evidence="3" type="ORF">HII31_08824</name>
</gene>
<keyword evidence="1" id="KW-0175">Coiled coil</keyword>
<proteinExistence type="predicted"/>
<dbReference type="AlphaFoldDB" id="A0A8H6VGJ6"/>
<reference evidence="3" key="1">
    <citation type="submission" date="2020-04" db="EMBL/GenBank/DDBJ databases">
        <title>Draft genome resource of the tomato pathogen Pseudocercospora fuligena.</title>
        <authorList>
            <person name="Zaccaron A."/>
        </authorList>
    </citation>
    <scope>NUCLEOTIDE SEQUENCE</scope>
    <source>
        <strain evidence="3">PF001</strain>
    </source>
</reference>
<evidence type="ECO:0000256" key="1">
    <source>
        <dbReference type="SAM" id="Coils"/>
    </source>
</evidence>
<feature type="compositionally biased region" description="Basic and acidic residues" evidence="2">
    <location>
        <begin position="134"/>
        <end position="150"/>
    </location>
</feature>
<name>A0A8H6VGJ6_9PEZI</name>
<evidence type="ECO:0000313" key="4">
    <source>
        <dbReference type="Proteomes" id="UP000660729"/>
    </source>
</evidence>
<feature type="compositionally biased region" description="Basic and acidic residues" evidence="2">
    <location>
        <begin position="235"/>
        <end position="247"/>
    </location>
</feature>
<dbReference type="Proteomes" id="UP000660729">
    <property type="component" value="Unassembled WGS sequence"/>
</dbReference>
<feature type="coiled-coil region" evidence="1">
    <location>
        <begin position="71"/>
        <end position="98"/>
    </location>
</feature>
<organism evidence="3 4">
    <name type="scientific">Pseudocercospora fuligena</name>
    <dbReference type="NCBI Taxonomy" id="685502"/>
    <lineage>
        <taxon>Eukaryota</taxon>
        <taxon>Fungi</taxon>
        <taxon>Dikarya</taxon>
        <taxon>Ascomycota</taxon>
        <taxon>Pezizomycotina</taxon>
        <taxon>Dothideomycetes</taxon>
        <taxon>Dothideomycetidae</taxon>
        <taxon>Mycosphaerellales</taxon>
        <taxon>Mycosphaerellaceae</taxon>
        <taxon>Pseudocercospora</taxon>
    </lineage>
</organism>
<feature type="region of interest" description="Disordered" evidence="2">
    <location>
        <begin position="134"/>
        <end position="212"/>
    </location>
</feature>
<feature type="region of interest" description="Disordered" evidence="2">
    <location>
        <begin position="1"/>
        <end position="21"/>
    </location>
</feature>
<accession>A0A8H6VGJ6</accession>
<evidence type="ECO:0000256" key="2">
    <source>
        <dbReference type="SAM" id="MobiDB-lite"/>
    </source>
</evidence>
<dbReference type="OrthoDB" id="10407427at2759"/>
<sequence>MESANMTLPSPPPSQPDTMATTATLGAAGSMTWSHLNLIDQLLHDKDRLLRDKDETVRSKTELWRESYDALRKRDEEVNEHRNRISELEGTLRARDEEVARRKALTRELSAKCASAKSKYRKLAKAFDEYMDKYGPDEAVEEHEHEHKGTTADPNEDSDNDAEEVIELEDEELDAQHKQLQELWPICNSKRERSASEDEPAQKRQRLDSVELDKTRDIPSLLAGVSAKLQALEQRPSEALDDMREEATPSSVTMPGSKRKLDQRSESPYVFPTALDKDMPSASANEVSTSVNEAEPSEQAIRTEPPGNTQQNLGKGTSLFESPYLRRQAAKLVTLSTGPLVQCATKKGRTYFRRRRRTTGQLRLPRQQ</sequence>
<protein>
    <submittedName>
        <fullName evidence="3">Uncharacterized protein</fullName>
    </submittedName>
</protein>